<keyword evidence="17" id="KW-1185">Reference proteome</keyword>
<keyword evidence="8 10" id="KW-0539">Nucleus</keyword>
<dbReference type="InterPro" id="IPR013847">
    <property type="entry name" value="POU"/>
</dbReference>
<evidence type="ECO:0000256" key="13">
    <source>
        <dbReference type="SAM" id="MobiDB-lite"/>
    </source>
</evidence>
<dbReference type="PROSITE" id="PS00027">
    <property type="entry name" value="HOMEOBOX_1"/>
    <property type="match status" value="1"/>
</dbReference>
<evidence type="ECO:0000256" key="10">
    <source>
        <dbReference type="PROSITE-ProRule" id="PRU00108"/>
    </source>
</evidence>
<evidence type="ECO:0000256" key="11">
    <source>
        <dbReference type="RuleBase" id="RU000682"/>
    </source>
</evidence>
<dbReference type="SMART" id="SM00389">
    <property type="entry name" value="HOX"/>
    <property type="match status" value="1"/>
</dbReference>
<dbReference type="InterPro" id="IPR017970">
    <property type="entry name" value="Homeobox_CS"/>
</dbReference>
<evidence type="ECO:0000256" key="6">
    <source>
        <dbReference type="ARBA" id="ARBA00023159"/>
    </source>
</evidence>
<comment type="caution">
    <text evidence="16">The sequence shown here is derived from an EMBL/GenBank/DDBJ whole genome shotgun (WGS) entry which is preliminary data.</text>
</comment>
<protein>
    <recommendedName>
        <fullName evidence="12">POU domain protein</fullName>
    </recommendedName>
</protein>
<keyword evidence="6" id="KW-0010">Activator</keyword>
<dbReference type="Pfam" id="PF00046">
    <property type="entry name" value="Homeodomain"/>
    <property type="match status" value="1"/>
</dbReference>
<gene>
    <name evidence="16" type="ORF">FSCOSCO3_A023301</name>
</gene>
<dbReference type="PANTHER" id="PTHR11636:SF84">
    <property type="entry name" value="NETRIN-1-RELATED"/>
    <property type="match status" value="1"/>
</dbReference>
<evidence type="ECO:0000259" key="15">
    <source>
        <dbReference type="PROSITE" id="PS51179"/>
    </source>
</evidence>
<dbReference type="PROSITE" id="PS00035">
    <property type="entry name" value="POU_1"/>
    <property type="match status" value="1"/>
</dbReference>
<dbReference type="InterPro" id="IPR009057">
    <property type="entry name" value="Homeodomain-like_sf"/>
</dbReference>
<dbReference type="PRINTS" id="PR00028">
    <property type="entry name" value="POUDOMAIN"/>
</dbReference>
<feature type="DNA-binding region" description="Homeobox" evidence="10">
    <location>
        <begin position="312"/>
        <end position="371"/>
    </location>
</feature>
<dbReference type="GO" id="GO:0005634">
    <property type="term" value="C:nucleus"/>
    <property type="evidence" value="ECO:0007669"/>
    <property type="project" value="UniProtKB-SubCell"/>
</dbReference>
<dbReference type="SMART" id="SM00352">
    <property type="entry name" value="POU"/>
    <property type="match status" value="1"/>
</dbReference>
<keyword evidence="5 10" id="KW-0371">Homeobox</keyword>
<comment type="subcellular location">
    <subcellularLocation>
        <location evidence="1 10 11">Nucleus</location>
    </subcellularLocation>
</comment>
<dbReference type="CDD" id="cd00086">
    <property type="entry name" value="homeodomain"/>
    <property type="match status" value="1"/>
</dbReference>
<keyword evidence="4 10" id="KW-0238">DNA-binding</keyword>
<evidence type="ECO:0000313" key="17">
    <source>
        <dbReference type="Proteomes" id="UP001314229"/>
    </source>
</evidence>
<reference evidence="16 17" key="1">
    <citation type="submission" date="2024-01" db="EMBL/GenBank/DDBJ databases">
        <authorList>
            <person name="Alioto T."/>
            <person name="Alioto T."/>
            <person name="Gomez Garrido J."/>
        </authorList>
    </citation>
    <scope>NUCLEOTIDE SEQUENCE [LARGE SCALE GENOMIC DNA]</scope>
</reference>
<dbReference type="Gene3D" id="1.10.260.40">
    <property type="entry name" value="lambda repressor-like DNA-binding domains"/>
    <property type="match status" value="1"/>
</dbReference>
<dbReference type="PROSITE" id="PS50071">
    <property type="entry name" value="HOMEOBOX_2"/>
    <property type="match status" value="1"/>
</dbReference>
<feature type="region of interest" description="Disordered" evidence="13">
    <location>
        <begin position="196"/>
        <end position="222"/>
    </location>
</feature>
<evidence type="ECO:0000256" key="4">
    <source>
        <dbReference type="ARBA" id="ARBA00023125"/>
    </source>
</evidence>
<dbReference type="SUPFAM" id="SSF47413">
    <property type="entry name" value="lambda repressor-like DNA-binding domains"/>
    <property type="match status" value="1"/>
</dbReference>
<feature type="domain" description="Homeobox" evidence="14">
    <location>
        <begin position="310"/>
        <end position="370"/>
    </location>
</feature>
<keyword evidence="7 12" id="KW-0804">Transcription</keyword>
<keyword evidence="3" id="KW-0805">Transcription regulation</keyword>
<dbReference type="Gene3D" id="1.10.10.60">
    <property type="entry name" value="Homeodomain-like"/>
    <property type="match status" value="1"/>
</dbReference>
<dbReference type="InterPro" id="IPR050255">
    <property type="entry name" value="POU_domain_TF"/>
</dbReference>
<dbReference type="EMBL" id="CAWUFR010000153">
    <property type="protein sequence ID" value="CAK6970317.1"/>
    <property type="molecule type" value="Genomic_DNA"/>
</dbReference>
<dbReference type="PANTHER" id="PTHR11636">
    <property type="entry name" value="POU DOMAIN"/>
    <property type="match status" value="1"/>
</dbReference>
<evidence type="ECO:0000256" key="12">
    <source>
        <dbReference type="RuleBase" id="RU361194"/>
    </source>
</evidence>
<feature type="compositionally biased region" description="Basic and acidic residues" evidence="13">
    <location>
        <begin position="204"/>
        <end position="217"/>
    </location>
</feature>
<dbReference type="PROSITE" id="PS00465">
    <property type="entry name" value="POU_2"/>
    <property type="match status" value="1"/>
</dbReference>
<dbReference type="GO" id="GO:0000978">
    <property type="term" value="F:RNA polymerase II cis-regulatory region sequence-specific DNA binding"/>
    <property type="evidence" value="ECO:0007669"/>
    <property type="project" value="TreeGrafter"/>
</dbReference>
<dbReference type="Proteomes" id="UP001314229">
    <property type="component" value="Unassembled WGS sequence"/>
</dbReference>
<dbReference type="InterPro" id="IPR010982">
    <property type="entry name" value="Lambda_DNA-bd_dom_sf"/>
</dbReference>
<evidence type="ECO:0000256" key="8">
    <source>
        <dbReference type="ARBA" id="ARBA00023242"/>
    </source>
</evidence>
<dbReference type="InterPro" id="IPR000327">
    <property type="entry name" value="POU_dom"/>
</dbReference>
<evidence type="ECO:0000313" key="16">
    <source>
        <dbReference type="EMBL" id="CAK6970317.1"/>
    </source>
</evidence>
<sequence>MAQKEHKDSVCSQAEAQWQKRSFWVQEKWRILSPQLEFHRDSPLPIFMHHTSASDCLPATSHAHSMVSAVSSGLSLGQPLKRSQMNLSTSSLGNALGNGPPSLHYPVTPCHYSNQQATYGIMAAQEMLSASISQTRILQTCGVPHPNMVSAANPLQGSLTPCLYKFPDPGLSSSSCALSHGFSSLPSALLLTDEAPGGPTIGDMKTDTQRKSMRDPEDAPAMDSPQIRELEMFANDFKIRRIKLGYTQTNVGEALAAVHGSEFSQTTICRFENLQLSFKNACKLKAILAKWLDEAELAGALYSDKIGMNERKRKRRTTISLGAKEALERSFVEKSKPSSQEIARIAKGLHLEKEVVRVWFCNRRQREKRVKTSLNLSSCLTKISSNCIAQMSKTQRSMT</sequence>
<evidence type="ECO:0000256" key="1">
    <source>
        <dbReference type="ARBA" id="ARBA00004123"/>
    </source>
</evidence>
<name>A0AAV1PEX4_SCOSC</name>
<comment type="function">
    <text evidence="9">Transcription factor that activates growth hormone and prolactin genes. Specifically binds to the consensus sequence 5'-TAAAT-3'.</text>
</comment>
<dbReference type="FunFam" id="1.10.260.40:FF:000007">
    <property type="entry name" value="POU domain protein"/>
    <property type="match status" value="1"/>
</dbReference>
<dbReference type="PROSITE" id="PS51179">
    <property type="entry name" value="POU_3"/>
    <property type="match status" value="1"/>
</dbReference>
<evidence type="ECO:0000256" key="2">
    <source>
        <dbReference type="ARBA" id="ARBA00008811"/>
    </source>
</evidence>
<feature type="domain" description="POU-specific" evidence="15">
    <location>
        <begin position="222"/>
        <end position="296"/>
    </location>
</feature>
<proteinExistence type="inferred from homology"/>
<evidence type="ECO:0000256" key="3">
    <source>
        <dbReference type="ARBA" id="ARBA00023015"/>
    </source>
</evidence>
<dbReference type="FunFam" id="1.10.10.60:FF:000150">
    <property type="entry name" value="POU domain protein"/>
    <property type="match status" value="1"/>
</dbReference>
<evidence type="ECO:0000256" key="7">
    <source>
        <dbReference type="ARBA" id="ARBA00023163"/>
    </source>
</evidence>
<evidence type="ECO:0000256" key="9">
    <source>
        <dbReference type="ARBA" id="ARBA00056024"/>
    </source>
</evidence>
<organism evidence="16 17">
    <name type="scientific">Scomber scombrus</name>
    <name type="common">Atlantic mackerel</name>
    <name type="synonym">Scomber vernalis</name>
    <dbReference type="NCBI Taxonomy" id="13677"/>
    <lineage>
        <taxon>Eukaryota</taxon>
        <taxon>Metazoa</taxon>
        <taxon>Chordata</taxon>
        <taxon>Craniata</taxon>
        <taxon>Vertebrata</taxon>
        <taxon>Euteleostomi</taxon>
        <taxon>Actinopterygii</taxon>
        <taxon>Neopterygii</taxon>
        <taxon>Teleostei</taxon>
        <taxon>Neoteleostei</taxon>
        <taxon>Acanthomorphata</taxon>
        <taxon>Pelagiaria</taxon>
        <taxon>Scombriformes</taxon>
        <taxon>Scombridae</taxon>
        <taxon>Scomber</taxon>
    </lineage>
</organism>
<dbReference type="AlphaFoldDB" id="A0AAV1PEX4"/>
<dbReference type="GO" id="GO:0000981">
    <property type="term" value="F:DNA-binding transcription factor activity, RNA polymerase II-specific"/>
    <property type="evidence" value="ECO:0007669"/>
    <property type="project" value="InterPro"/>
</dbReference>
<dbReference type="InterPro" id="IPR001356">
    <property type="entry name" value="HD"/>
</dbReference>
<evidence type="ECO:0000259" key="14">
    <source>
        <dbReference type="PROSITE" id="PS50071"/>
    </source>
</evidence>
<dbReference type="SUPFAM" id="SSF46689">
    <property type="entry name" value="Homeodomain-like"/>
    <property type="match status" value="1"/>
</dbReference>
<evidence type="ECO:0000256" key="5">
    <source>
        <dbReference type="ARBA" id="ARBA00023155"/>
    </source>
</evidence>
<dbReference type="GO" id="GO:0010557">
    <property type="term" value="P:positive regulation of macromolecule biosynthetic process"/>
    <property type="evidence" value="ECO:0007669"/>
    <property type="project" value="UniProtKB-ARBA"/>
</dbReference>
<comment type="similarity">
    <text evidence="2">Belongs to the POU transcription factor family. Class-1 subfamily.</text>
</comment>
<dbReference type="Pfam" id="PF00157">
    <property type="entry name" value="Pou"/>
    <property type="match status" value="1"/>
</dbReference>
<accession>A0AAV1PEX4</accession>